<dbReference type="Proteomes" id="UP001597073">
    <property type="component" value="Unassembled WGS sequence"/>
</dbReference>
<gene>
    <name evidence="1" type="ORF">ACFQZI_11090</name>
</gene>
<proteinExistence type="predicted"/>
<sequence length="94" mass="10988">MDHASPLSVFFDAVRKDPRICVTHIGLFATLVAYWQANGYPSPIYAYAREIMPMAKILANTTYHRCIRDLHDFGYILYEPSYKRNERSKIFLKV</sequence>
<evidence type="ECO:0008006" key="3">
    <source>
        <dbReference type="Google" id="ProtNLM"/>
    </source>
</evidence>
<evidence type="ECO:0000313" key="2">
    <source>
        <dbReference type="Proteomes" id="UP001597073"/>
    </source>
</evidence>
<evidence type="ECO:0000313" key="1">
    <source>
        <dbReference type="EMBL" id="MFD0765398.1"/>
    </source>
</evidence>
<protein>
    <recommendedName>
        <fullName evidence="3">Helix-turn-helix domain-containing protein</fullName>
    </recommendedName>
</protein>
<organism evidence="1 2">
    <name type="scientific">Mucilaginibacter lutimaris</name>
    <dbReference type="NCBI Taxonomy" id="931629"/>
    <lineage>
        <taxon>Bacteria</taxon>
        <taxon>Pseudomonadati</taxon>
        <taxon>Bacteroidota</taxon>
        <taxon>Sphingobacteriia</taxon>
        <taxon>Sphingobacteriales</taxon>
        <taxon>Sphingobacteriaceae</taxon>
        <taxon>Mucilaginibacter</taxon>
    </lineage>
</organism>
<keyword evidence="2" id="KW-1185">Reference proteome</keyword>
<name>A0ABW2ZGQ0_9SPHI</name>
<dbReference type="EMBL" id="JBHTIA010000007">
    <property type="protein sequence ID" value="MFD0765398.1"/>
    <property type="molecule type" value="Genomic_DNA"/>
</dbReference>
<accession>A0ABW2ZGQ0</accession>
<comment type="caution">
    <text evidence="1">The sequence shown here is derived from an EMBL/GenBank/DDBJ whole genome shotgun (WGS) entry which is preliminary data.</text>
</comment>
<dbReference type="RefSeq" id="WP_377142499.1">
    <property type="nucleotide sequence ID" value="NZ_JBHTIA010000007.1"/>
</dbReference>
<reference evidence="2" key="1">
    <citation type="journal article" date="2019" name="Int. J. Syst. Evol. Microbiol.">
        <title>The Global Catalogue of Microorganisms (GCM) 10K type strain sequencing project: providing services to taxonomists for standard genome sequencing and annotation.</title>
        <authorList>
            <consortium name="The Broad Institute Genomics Platform"/>
            <consortium name="The Broad Institute Genome Sequencing Center for Infectious Disease"/>
            <person name="Wu L."/>
            <person name="Ma J."/>
        </authorList>
    </citation>
    <scope>NUCLEOTIDE SEQUENCE [LARGE SCALE GENOMIC DNA]</scope>
    <source>
        <strain evidence="2">CCUG 60742</strain>
    </source>
</reference>